<accession>A0A2X4V3B5</accession>
<gene>
    <name evidence="1" type="ORF">NCTC12961_05018</name>
</gene>
<evidence type="ECO:0000313" key="1">
    <source>
        <dbReference type="EMBL" id="SQI45119.1"/>
    </source>
</evidence>
<name>A0A2X4V3B5_SERPL</name>
<proteinExistence type="predicted"/>
<dbReference type="Proteomes" id="UP000248897">
    <property type="component" value="Chromosome 1"/>
</dbReference>
<dbReference type="AlphaFoldDB" id="A0A2X4V3B5"/>
<sequence>MFIPFNSNKRWDLESGGFQLRQNTGVNVINRHHHRGHIGIVRLFNADNLAQRFNRGDQAGACRYFQFFHNANSQTVKDEVVPRGTAMR</sequence>
<protein>
    <submittedName>
        <fullName evidence="1">Uncharacterized protein</fullName>
    </submittedName>
</protein>
<dbReference type="EMBL" id="LS483469">
    <property type="protein sequence ID" value="SQI45119.1"/>
    <property type="molecule type" value="Genomic_DNA"/>
</dbReference>
<organism evidence="1 2">
    <name type="scientific">Serratia plymuthica</name>
    <dbReference type="NCBI Taxonomy" id="82996"/>
    <lineage>
        <taxon>Bacteria</taxon>
        <taxon>Pseudomonadati</taxon>
        <taxon>Pseudomonadota</taxon>
        <taxon>Gammaproteobacteria</taxon>
        <taxon>Enterobacterales</taxon>
        <taxon>Yersiniaceae</taxon>
        <taxon>Serratia</taxon>
    </lineage>
</organism>
<evidence type="ECO:0000313" key="2">
    <source>
        <dbReference type="Proteomes" id="UP000248897"/>
    </source>
</evidence>
<reference evidence="1 2" key="1">
    <citation type="submission" date="2018-06" db="EMBL/GenBank/DDBJ databases">
        <authorList>
            <consortium name="Pathogen Informatics"/>
            <person name="Doyle S."/>
        </authorList>
    </citation>
    <scope>NUCLEOTIDE SEQUENCE [LARGE SCALE GENOMIC DNA]</scope>
    <source>
        <strain evidence="1 2">NCTC12961</strain>
    </source>
</reference>